<evidence type="ECO:0000256" key="6">
    <source>
        <dbReference type="ARBA" id="ARBA00023136"/>
    </source>
</evidence>
<dbReference type="CDD" id="cd00637">
    <property type="entry name" value="7tm_classA_rhodopsin-like"/>
    <property type="match status" value="1"/>
</dbReference>
<dbReference type="PANTHER" id="PTHR24372">
    <property type="entry name" value="GLYCOPROTEIN HORMONE RECEPTOR"/>
    <property type="match status" value="1"/>
</dbReference>
<dbReference type="EMBL" id="DS985249">
    <property type="protein sequence ID" value="EDV22511.1"/>
    <property type="molecule type" value="Genomic_DNA"/>
</dbReference>
<evidence type="ECO:0000259" key="8">
    <source>
        <dbReference type="PROSITE" id="PS50262"/>
    </source>
</evidence>
<evidence type="ECO:0000256" key="1">
    <source>
        <dbReference type="ARBA" id="ARBA00004370"/>
    </source>
</evidence>
<dbReference type="RefSeq" id="XP_002115055.1">
    <property type="nucleotide sequence ID" value="XM_002115019.1"/>
</dbReference>
<evidence type="ECO:0000313" key="9">
    <source>
        <dbReference type="EMBL" id="EDV22511.1"/>
    </source>
</evidence>
<keyword evidence="10" id="KW-1185">Reference proteome</keyword>
<dbReference type="GO" id="GO:0005886">
    <property type="term" value="C:plasma membrane"/>
    <property type="evidence" value="ECO:0000318"/>
    <property type="project" value="GO_Central"/>
</dbReference>
<dbReference type="OrthoDB" id="10017003at2759"/>
<evidence type="ECO:0000256" key="4">
    <source>
        <dbReference type="ARBA" id="ARBA00022737"/>
    </source>
</evidence>
<keyword evidence="4" id="KW-0677">Repeat</keyword>
<feature type="transmembrane region" description="Helical" evidence="7">
    <location>
        <begin position="94"/>
        <end position="113"/>
    </location>
</feature>
<protein>
    <recommendedName>
        <fullName evidence="8">G-protein coupled receptors family 1 profile domain-containing protein</fullName>
    </recommendedName>
</protein>
<dbReference type="GO" id="GO:0009755">
    <property type="term" value="P:hormone-mediated signaling pathway"/>
    <property type="evidence" value="ECO:0000318"/>
    <property type="project" value="GO_Central"/>
</dbReference>
<sequence length="306" mass="34887">MSGAIYLFMIANTDLYLINNYDTAYSALGQSKHDNLTLSKTQAIEAVINSTCTIARFFSMISLTASVMISLVMAIDRTICVCYPKRKNRITFKVAHIMMLSCWLFGFVMTLTYSTRFLMLPNGNSKQLGHILQNLCYIGHHTDLVLKVIIWTVIGILLIMFLAIILLYSIIFLRGPPIYQHLRRRQYEMQIVWLTSCMMLIQLLSWIPGLIALISDLLSLAFVRAALWQDTSPIMMIFFYLSPAIHPTIYIIFAKLYSQKLTNFLQCCCCVLITKTVINKAESIRSNNSTTITVIESRRTVASYHG</sequence>
<dbReference type="InterPro" id="IPR000276">
    <property type="entry name" value="GPCR_Rhodpsn"/>
</dbReference>
<feature type="transmembrane region" description="Helical" evidence="7">
    <location>
        <begin position="54"/>
        <end position="74"/>
    </location>
</feature>
<dbReference type="CTD" id="6756267"/>
<dbReference type="GeneID" id="6756267"/>
<dbReference type="Proteomes" id="UP000009022">
    <property type="component" value="Unassembled WGS sequence"/>
</dbReference>
<dbReference type="GO" id="GO:0008528">
    <property type="term" value="F:G protein-coupled peptide receptor activity"/>
    <property type="evidence" value="ECO:0000318"/>
    <property type="project" value="GO_Central"/>
</dbReference>
<dbReference type="InterPro" id="IPR017452">
    <property type="entry name" value="GPCR_Rhodpsn_7TM"/>
</dbReference>
<dbReference type="PANTHER" id="PTHR24372:SF77">
    <property type="entry name" value="G-PROTEIN COUPLED RECEPTORS FAMILY 1 PROFILE DOMAIN-CONTAINING PROTEIN"/>
    <property type="match status" value="1"/>
</dbReference>
<name>B3S3Q6_TRIAD</name>
<gene>
    <name evidence="9" type="ORF">TRIADDRAFT_58809</name>
</gene>
<feature type="transmembrane region" description="Helical" evidence="7">
    <location>
        <begin position="191"/>
        <end position="214"/>
    </location>
</feature>
<comment type="subcellular location">
    <subcellularLocation>
        <location evidence="1">Membrane</location>
    </subcellularLocation>
</comment>
<keyword evidence="5 7" id="KW-1133">Transmembrane helix</keyword>
<evidence type="ECO:0000256" key="2">
    <source>
        <dbReference type="ARBA" id="ARBA00022614"/>
    </source>
</evidence>
<feature type="domain" description="G-protein coupled receptors family 1 profile" evidence="8">
    <location>
        <begin position="1"/>
        <end position="250"/>
    </location>
</feature>
<dbReference type="PRINTS" id="PR00237">
    <property type="entry name" value="GPCRRHODOPSN"/>
</dbReference>
<keyword evidence="2" id="KW-0433">Leucine-rich repeat</keyword>
<dbReference type="Pfam" id="PF00001">
    <property type="entry name" value="7tm_1"/>
    <property type="match status" value="1"/>
</dbReference>
<evidence type="ECO:0000256" key="3">
    <source>
        <dbReference type="ARBA" id="ARBA00022692"/>
    </source>
</evidence>
<proteinExistence type="predicted"/>
<evidence type="ECO:0000256" key="7">
    <source>
        <dbReference type="SAM" id="Phobius"/>
    </source>
</evidence>
<feature type="transmembrane region" description="Helical" evidence="7">
    <location>
        <begin position="234"/>
        <end position="253"/>
    </location>
</feature>
<dbReference type="GO" id="GO:0007189">
    <property type="term" value="P:adenylate cyclase-activating G protein-coupled receptor signaling pathway"/>
    <property type="evidence" value="ECO:0000318"/>
    <property type="project" value="GO_Central"/>
</dbReference>
<reference evidence="9 10" key="1">
    <citation type="journal article" date="2008" name="Nature">
        <title>The Trichoplax genome and the nature of placozoans.</title>
        <authorList>
            <person name="Srivastava M."/>
            <person name="Begovic E."/>
            <person name="Chapman J."/>
            <person name="Putnam N.H."/>
            <person name="Hellsten U."/>
            <person name="Kawashima T."/>
            <person name="Kuo A."/>
            <person name="Mitros T."/>
            <person name="Salamov A."/>
            <person name="Carpenter M.L."/>
            <person name="Signorovitch A.Y."/>
            <person name="Moreno M.A."/>
            <person name="Kamm K."/>
            <person name="Grimwood J."/>
            <person name="Schmutz J."/>
            <person name="Shapiro H."/>
            <person name="Grigoriev I.V."/>
            <person name="Buss L.W."/>
            <person name="Schierwater B."/>
            <person name="Dellaporta S.L."/>
            <person name="Rokhsar D.S."/>
        </authorList>
    </citation>
    <scope>NUCLEOTIDE SEQUENCE [LARGE SCALE GENOMIC DNA]</scope>
    <source>
        <strain evidence="9 10">Grell-BS-1999</strain>
    </source>
</reference>
<dbReference type="PROSITE" id="PS50262">
    <property type="entry name" value="G_PROTEIN_RECEP_F1_2"/>
    <property type="match status" value="1"/>
</dbReference>
<dbReference type="Gene3D" id="1.20.1070.10">
    <property type="entry name" value="Rhodopsin 7-helix transmembrane proteins"/>
    <property type="match status" value="1"/>
</dbReference>
<evidence type="ECO:0000256" key="5">
    <source>
        <dbReference type="ARBA" id="ARBA00022989"/>
    </source>
</evidence>
<keyword evidence="6 7" id="KW-0472">Membrane</keyword>
<feature type="transmembrane region" description="Helical" evidence="7">
    <location>
        <begin position="148"/>
        <end position="171"/>
    </location>
</feature>
<dbReference type="InParanoid" id="B3S3Q6"/>
<dbReference type="FunCoup" id="B3S3Q6">
    <property type="interactions" value="99"/>
</dbReference>
<keyword evidence="3 7" id="KW-0812">Transmembrane</keyword>
<dbReference type="KEGG" id="tad:TRIADDRAFT_58809"/>
<dbReference type="AlphaFoldDB" id="B3S3Q6"/>
<dbReference type="HOGENOM" id="CLU_910082_0_0_1"/>
<dbReference type="PhylomeDB" id="B3S3Q6"/>
<evidence type="ECO:0000313" key="10">
    <source>
        <dbReference type="Proteomes" id="UP000009022"/>
    </source>
</evidence>
<dbReference type="SUPFAM" id="SSF81321">
    <property type="entry name" value="Family A G protein-coupled receptor-like"/>
    <property type="match status" value="1"/>
</dbReference>
<accession>B3S3Q6</accession>
<organism evidence="9 10">
    <name type="scientific">Trichoplax adhaerens</name>
    <name type="common">Trichoplax reptans</name>
    <dbReference type="NCBI Taxonomy" id="10228"/>
    <lineage>
        <taxon>Eukaryota</taxon>
        <taxon>Metazoa</taxon>
        <taxon>Placozoa</taxon>
        <taxon>Uniplacotomia</taxon>
        <taxon>Trichoplacea</taxon>
        <taxon>Trichoplacidae</taxon>
        <taxon>Trichoplax</taxon>
    </lineage>
</organism>